<dbReference type="Proteomes" id="UP000054558">
    <property type="component" value="Unassembled WGS sequence"/>
</dbReference>
<sequence length="565" mass="59695">MAKGQRKQQALCLECVKRHIGCVTVTSLTVSVTEESAQVWFERSLPADAWRQQKSLLGEEIVALQVKEEEARHEFSGRCSATAAETAVNRGRHAGEIPRKAPIQPNQHSDASAPNSSSVTAPRTLAAQAAHFVAGISSGQIAFFSVGEQNSASTVYLATPWNHNTGTAKAVGRPSKARALPETVYWDTMGNATCSCDRGRLYFEAPCVHKLALQALEVPRRASHISLQRGPRVSEVPCEGAGERVWGVYWNAGSPSPHRTMVHYSAAEEFPWYCKGRQSGCSKTADCSHILEVKRALERPEGLHRPVNRSFTVEQLERANVVLSCNLKTLEVAEGELEADGPGIARCLAELGVGSHQEAACKGDSCFCKLSPQVFDKSGQRAGAAPCAARCCSSLAAADRKRGRNLEQAEAAAEEAREKRRSKAYWAAREQAAAGGIDKVAFGGVRNEKPGGAAVSGGRKENGASAVSGGCEGNGALAVSGRREGVGGPAVSGVHEGVGGAAVSGVREGFGGRQAERGAVFVGAVSQSSSILRDALDRAMAVRLHLLTGVVARGQGPHLLLRLPG</sequence>
<feature type="region of interest" description="Disordered" evidence="2">
    <location>
        <begin position="83"/>
        <end position="120"/>
    </location>
</feature>
<dbReference type="EMBL" id="DF237902">
    <property type="protein sequence ID" value="GAQ92236.1"/>
    <property type="molecule type" value="Genomic_DNA"/>
</dbReference>
<proteinExistence type="predicted"/>
<evidence type="ECO:0000256" key="1">
    <source>
        <dbReference type="PROSITE-ProRule" id="PRU00325"/>
    </source>
</evidence>
<accession>A0A1Y1ITU1</accession>
<evidence type="ECO:0000313" key="5">
    <source>
        <dbReference type="Proteomes" id="UP000054558"/>
    </source>
</evidence>
<keyword evidence="1" id="KW-0862">Zinc</keyword>
<keyword evidence="1" id="KW-0479">Metal-binding</keyword>
<protein>
    <recommendedName>
        <fullName evidence="3">SWIM-type domain-containing protein</fullName>
    </recommendedName>
</protein>
<keyword evidence="1" id="KW-0863">Zinc-finger</keyword>
<gene>
    <name evidence="4" type="ORF">KFL_009530030</name>
</gene>
<dbReference type="PANTHER" id="PTHR34305:SF1">
    <property type="entry name" value="SWIM-TYPE DOMAIN-CONTAINING PROTEIN"/>
    <property type="match status" value="1"/>
</dbReference>
<name>A0A1Y1ITU1_KLENI</name>
<feature type="compositionally biased region" description="Polar residues" evidence="2">
    <location>
        <begin position="104"/>
        <end position="120"/>
    </location>
</feature>
<evidence type="ECO:0000256" key="2">
    <source>
        <dbReference type="SAM" id="MobiDB-lite"/>
    </source>
</evidence>
<dbReference type="AlphaFoldDB" id="A0A1Y1ITU1"/>
<keyword evidence="5" id="KW-1185">Reference proteome</keyword>
<dbReference type="GO" id="GO:0008270">
    <property type="term" value="F:zinc ion binding"/>
    <property type="evidence" value="ECO:0007669"/>
    <property type="project" value="UniProtKB-KW"/>
</dbReference>
<organism evidence="4 5">
    <name type="scientific">Klebsormidium nitens</name>
    <name type="common">Green alga</name>
    <name type="synonym">Ulothrix nitens</name>
    <dbReference type="NCBI Taxonomy" id="105231"/>
    <lineage>
        <taxon>Eukaryota</taxon>
        <taxon>Viridiplantae</taxon>
        <taxon>Streptophyta</taxon>
        <taxon>Klebsormidiophyceae</taxon>
        <taxon>Klebsormidiales</taxon>
        <taxon>Klebsormidiaceae</taxon>
        <taxon>Klebsormidium</taxon>
    </lineage>
</organism>
<dbReference type="InterPro" id="IPR007527">
    <property type="entry name" value="Znf_SWIM"/>
</dbReference>
<feature type="domain" description="SWIM-type" evidence="3">
    <location>
        <begin position="185"/>
        <end position="218"/>
    </location>
</feature>
<dbReference type="PROSITE" id="PS50966">
    <property type="entry name" value="ZF_SWIM"/>
    <property type="match status" value="1"/>
</dbReference>
<reference evidence="4 5" key="1">
    <citation type="journal article" date="2014" name="Nat. Commun.">
        <title>Klebsormidium flaccidum genome reveals primary factors for plant terrestrial adaptation.</title>
        <authorList>
            <person name="Hori K."/>
            <person name="Maruyama F."/>
            <person name="Fujisawa T."/>
            <person name="Togashi T."/>
            <person name="Yamamoto N."/>
            <person name="Seo M."/>
            <person name="Sato S."/>
            <person name="Yamada T."/>
            <person name="Mori H."/>
            <person name="Tajima N."/>
            <person name="Moriyama T."/>
            <person name="Ikeuchi M."/>
            <person name="Watanabe M."/>
            <person name="Wada H."/>
            <person name="Kobayashi K."/>
            <person name="Saito M."/>
            <person name="Masuda T."/>
            <person name="Sasaki-Sekimoto Y."/>
            <person name="Mashiguchi K."/>
            <person name="Awai K."/>
            <person name="Shimojima M."/>
            <person name="Masuda S."/>
            <person name="Iwai M."/>
            <person name="Nobusawa T."/>
            <person name="Narise T."/>
            <person name="Kondo S."/>
            <person name="Saito H."/>
            <person name="Sato R."/>
            <person name="Murakawa M."/>
            <person name="Ihara Y."/>
            <person name="Oshima-Yamada Y."/>
            <person name="Ohtaka K."/>
            <person name="Satoh M."/>
            <person name="Sonobe K."/>
            <person name="Ishii M."/>
            <person name="Ohtani R."/>
            <person name="Kanamori-Sato M."/>
            <person name="Honoki R."/>
            <person name="Miyazaki D."/>
            <person name="Mochizuki H."/>
            <person name="Umetsu J."/>
            <person name="Higashi K."/>
            <person name="Shibata D."/>
            <person name="Kamiya Y."/>
            <person name="Sato N."/>
            <person name="Nakamura Y."/>
            <person name="Tabata S."/>
            <person name="Ida S."/>
            <person name="Kurokawa K."/>
            <person name="Ohta H."/>
        </authorList>
    </citation>
    <scope>NUCLEOTIDE SEQUENCE [LARGE SCALE GENOMIC DNA]</scope>
    <source>
        <strain evidence="4 5">NIES-2285</strain>
    </source>
</reference>
<evidence type="ECO:0000259" key="3">
    <source>
        <dbReference type="PROSITE" id="PS50966"/>
    </source>
</evidence>
<dbReference type="PANTHER" id="PTHR34305">
    <property type="entry name" value="EXPRESSED PROTEIN"/>
    <property type="match status" value="1"/>
</dbReference>
<evidence type="ECO:0000313" key="4">
    <source>
        <dbReference type="EMBL" id="GAQ92236.1"/>
    </source>
</evidence>